<feature type="non-terminal residue" evidence="4">
    <location>
        <position position="1"/>
    </location>
</feature>
<evidence type="ECO:0000313" key="5">
    <source>
        <dbReference type="Proteomes" id="UP000281553"/>
    </source>
</evidence>
<accession>A0A3P7P415</accession>
<dbReference type="Proteomes" id="UP000281553">
    <property type="component" value="Unassembled WGS sequence"/>
</dbReference>
<organism evidence="4 5">
    <name type="scientific">Dibothriocephalus latus</name>
    <name type="common">Fish tapeworm</name>
    <name type="synonym">Diphyllobothrium latum</name>
    <dbReference type="NCBI Taxonomy" id="60516"/>
    <lineage>
        <taxon>Eukaryota</taxon>
        <taxon>Metazoa</taxon>
        <taxon>Spiralia</taxon>
        <taxon>Lophotrochozoa</taxon>
        <taxon>Platyhelminthes</taxon>
        <taxon>Cestoda</taxon>
        <taxon>Eucestoda</taxon>
        <taxon>Diphyllobothriidea</taxon>
        <taxon>Diphyllobothriidae</taxon>
        <taxon>Dibothriocephalus</taxon>
    </lineage>
</organism>
<feature type="region of interest" description="Disordered" evidence="2">
    <location>
        <begin position="141"/>
        <end position="163"/>
    </location>
</feature>
<protein>
    <recommendedName>
        <fullName evidence="3">Small G protein signalling modulator 1/2 Rab-binding domain-containing protein</fullName>
    </recommendedName>
</protein>
<gene>
    <name evidence="4" type="ORF">DILT_LOCUS8627</name>
</gene>
<dbReference type="GO" id="GO:0005096">
    <property type="term" value="F:GTPase activator activity"/>
    <property type="evidence" value="ECO:0007669"/>
    <property type="project" value="UniProtKB-KW"/>
</dbReference>
<evidence type="ECO:0000256" key="1">
    <source>
        <dbReference type="ARBA" id="ARBA00022468"/>
    </source>
</evidence>
<feature type="compositionally biased region" description="Polar residues" evidence="2">
    <location>
        <begin position="60"/>
        <end position="81"/>
    </location>
</feature>
<dbReference type="AlphaFoldDB" id="A0A3P7P415"/>
<proteinExistence type="predicted"/>
<evidence type="ECO:0000313" key="4">
    <source>
        <dbReference type="EMBL" id="VDN12796.1"/>
    </source>
</evidence>
<evidence type="ECO:0000256" key="2">
    <source>
        <dbReference type="SAM" id="MobiDB-lite"/>
    </source>
</evidence>
<feature type="domain" description="Small G protein signalling modulator 1/2 Rab-binding" evidence="3">
    <location>
        <begin position="5"/>
        <end position="52"/>
    </location>
</feature>
<dbReference type="OrthoDB" id="10264062at2759"/>
<keyword evidence="1" id="KW-0343">GTPase activation</keyword>
<evidence type="ECO:0000259" key="3">
    <source>
        <dbReference type="Pfam" id="PF12068"/>
    </source>
</evidence>
<feature type="region of interest" description="Disordered" evidence="2">
    <location>
        <begin position="54"/>
        <end position="116"/>
    </location>
</feature>
<keyword evidence="5" id="KW-1185">Reference proteome</keyword>
<sequence length="250" mass="27777">RRLDGGTVIFVREDGVQLPPLSFPSFNQVITFLQCLEHNLAPRASLDPSLDEMDLENDKASVSTKSTDSGNSAHSNGSMTENWPKKESTSQSPGGYFCMRIQHKNPPSGSKDKDSRFFGGSVSRSIVTRSGSFSFGLNKMNSLEDISGPEPPSPEPKSTPDTPVDALGAFEHTCNAMRHQILTRVFYGWLAYTRSMLLIRKRLSDIVYPRFLLPKAPPVHAPPLEADFWHQVRSNGSRVSYLAVFTYLLL</sequence>
<name>A0A3P7P415_DIBLA</name>
<dbReference type="InterPro" id="IPR021935">
    <property type="entry name" value="SGSM1/2_RBD"/>
</dbReference>
<dbReference type="Gene3D" id="2.30.29.230">
    <property type="match status" value="1"/>
</dbReference>
<dbReference type="EMBL" id="UYRU01054763">
    <property type="protein sequence ID" value="VDN12796.1"/>
    <property type="molecule type" value="Genomic_DNA"/>
</dbReference>
<dbReference type="Pfam" id="PF12068">
    <property type="entry name" value="PH_RBD"/>
    <property type="match status" value="1"/>
</dbReference>
<reference evidence="4 5" key="1">
    <citation type="submission" date="2018-11" db="EMBL/GenBank/DDBJ databases">
        <authorList>
            <consortium name="Pathogen Informatics"/>
        </authorList>
    </citation>
    <scope>NUCLEOTIDE SEQUENCE [LARGE SCALE GENOMIC DNA]</scope>
</reference>